<dbReference type="Gene3D" id="3.40.190.10">
    <property type="entry name" value="Periplasmic binding protein-like II"/>
    <property type="match status" value="1"/>
</dbReference>
<dbReference type="Gene3D" id="3.40.190.150">
    <property type="entry name" value="Bordetella uptake gene, domain 1"/>
    <property type="match status" value="1"/>
</dbReference>
<dbReference type="Pfam" id="PF03401">
    <property type="entry name" value="TctC"/>
    <property type="match status" value="1"/>
</dbReference>
<proteinExistence type="inferred from homology"/>
<dbReference type="InterPro" id="IPR005064">
    <property type="entry name" value="BUG"/>
</dbReference>
<evidence type="ECO:0000313" key="3">
    <source>
        <dbReference type="Proteomes" id="UP000323521"/>
    </source>
</evidence>
<dbReference type="CDD" id="cd07012">
    <property type="entry name" value="PBP2_Bug_TTT"/>
    <property type="match status" value="1"/>
</dbReference>
<dbReference type="RefSeq" id="WP_148132617.1">
    <property type="nucleotide sequence ID" value="NZ_CP017634.1"/>
</dbReference>
<reference evidence="2 3" key="1">
    <citation type="submission" date="2016-10" db="EMBL/GenBank/DDBJ databases">
        <title>Complete Genome Sequence of Peptococcaceae strain DCMF.</title>
        <authorList>
            <person name="Edwards R.J."/>
            <person name="Holland S.I."/>
            <person name="Deshpande N.P."/>
            <person name="Wong Y.K."/>
            <person name="Ertan H."/>
            <person name="Manefield M."/>
            <person name="Russell T.L."/>
            <person name="Lee M.J."/>
        </authorList>
    </citation>
    <scope>NUCLEOTIDE SEQUENCE [LARGE SCALE GENOMIC DNA]</scope>
    <source>
        <strain evidence="2 3">DCMF</strain>
    </source>
</reference>
<evidence type="ECO:0008006" key="4">
    <source>
        <dbReference type="Google" id="ProtNLM"/>
    </source>
</evidence>
<dbReference type="SUPFAM" id="SSF53850">
    <property type="entry name" value="Periplasmic binding protein-like II"/>
    <property type="match status" value="1"/>
</dbReference>
<keyword evidence="3" id="KW-1185">Reference proteome</keyword>
<dbReference type="PANTHER" id="PTHR42928:SF5">
    <property type="entry name" value="BLR1237 PROTEIN"/>
    <property type="match status" value="1"/>
</dbReference>
<dbReference type="EMBL" id="CP017634">
    <property type="protein sequence ID" value="ATW23476.1"/>
    <property type="molecule type" value="Genomic_DNA"/>
</dbReference>
<name>A0A3G1KLX1_FORW1</name>
<comment type="similarity">
    <text evidence="1">Belongs to the UPF0065 (bug) family.</text>
</comment>
<protein>
    <recommendedName>
        <fullName evidence="4">Tripartite tricarboxylate transporter substrate binding protein</fullName>
    </recommendedName>
</protein>
<dbReference type="KEGG" id="fwa:DCMF_00495"/>
<organism evidence="2 3">
    <name type="scientific">Formimonas warabiya</name>
    <dbReference type="NCBI Taxonomy" id="1761012"/>
    <lineage>
        <taxon>Bacteria</taxon>
        <taxon>Bacillati</taxon>
        <taxon>Bacillota</taxon>
        <taxon>Clostridia</taxon>
        <taxon>Eubacteriales</taxon>
        <taxon>Peptococcaceae</taxon>
        <taxon>Candidatus Formimonas</taxon>
    </lineage>
</organism>
<dbReference type="PIRSF" id="PIRSF017082">
    <property type="entry name" value="YflP"/>
    <property type="match status" value="1"/>
</dbReference>
<dbReference type="AlphaFoldDB" id="A0A3G1KLX1"/>
<evidence type="ECO:0000256" key="1">
    <source>
        <dbReference type="ARBA" id="ARBA00006987"/>
    </source>
</evidence>
<dbReference type="InterPro" id="IPR042100">
    <property type="entry name" value="Bug_dom1"/>
</dbReference>
<dbReference type="Proteomes" id="UP000323521">
    <property type="component" value="Chromosome"/>
</dbReference>
<sequence>MFRNKRNFLFNFIGLLTLIALMVLVAGCGSSEKLENEAEQQPEAQAPAPEFPTKPITLVVSWGAGGGNDIVARSIAAIAEKDLGQPVNVVNVPGAGAEIGFTQIAKAEPDGYTIGMIATPTIGLNTLDRETTYKLDDFKILLGLASDPRVIAVAADSKFQTIEDLIKYGKDNPGKLRIGHGGVGTHAQYAALDFGEKNGLDIIDVPFEGAASAISAVLGKHVEASCPAVGEVLSNVKSGQMKVLVVLENSRSPELPDVPCAKDLGWDMAHTSVRGLMGPKDMPQDVADILTNAFKKAMETEDFQKQMKDAGVTVQYMTGDDLTKLVQDHVVIYKPIVEAVKAKQEKK</sequence>
<dbReference type="PROSITE" id="PS51257">
    <property type="entry name" value="PROKAR_LIPOPROTEIN"/>
    <property type="match status" value="1"/>
</dbReference>
<dbReference type="PANTHER" id="PTHR42928">
    <property type="entry name" value="TRICARBOXYLATE-BINDING PROTEIN"/>
    <property type="match status" value="1"/>
</dbReference>
<accession>A0A3G1KLX1</accession>
<dbReference type="OrthoDB" id="8880247at2"/>
<gene>
    <name evidence="2" type="ORF">DCMF_00495</name>
</gene>
<evidence type="ECO:0000313" key="2">
    <source>
        <dbReference type="EMBL" id="ATW23476.1"/>
    </source>
</evidence>